<sequence length="776" mass="87574">MASIGRNLLLLSFSWCFLTCPSYSDTDTDTILQGQEMRDWQHLVSANGVFRLEFFSHGTSGKRYLGILLNIYHWPVPLGKGEVWVANRNNPILDTSGSLLIDSDGNLRISSSGSSPIILNSVQASSNASATLLDNGNFILRELKSNGSTGNILWQSFDYPTDTLLPGMKLGINFKTGHTWSLTSWRSDDSPASGSFTLGLDRNITSQLVILWQGDIYWTSGPWHNGSFEYVSRFSQDSNPEFRYFSDENEKYFTYSVDRSHTYSMYKILSDGEIMEEWNNIAPFGVCSVAVDPGDGSNAGCAKEKVLPECRDPNIMFAFEYGYMSTTIGFKFPDRNNLSLFDCQAKYFNNCSCVAFASANDDGTGCEIWTQGSFFTADSLSQRYMAHLVPHKARKWWIWLVTAAGGALIILLSCSLCYLGWKKHKLQEENKRQQELLFELGAATKPFVKYSNVKKLENDRKKSNELQLFSFRSIATATNNFSIENKIGEGGFGPVYKGKLLDEQEIVIKRLSRSSGQGLTEFKNEIILIAKLQHNNLSLDFFLFDRNKNYLLDWKKRYNIIEGIAQGLLYLHKYSRLRVVHRDLKASNILLDDDMNPKISDFGMARIFGRNEFEANTNKIVGTYGYMSPEYAMEGIFSTKSDVFSFGVLLLEIVSSKKNYSNHHHERPLNLIGYAWELWKEGRALELMDQTLGDLCPNDVLLRCIHVGLLCVQENPVDRPTMSDVVSIFTNEILQLSAPSQPAFFIGRSPVESGISRNKSENCSLNNASISVMEAR</sequence>
<gene>
    <name evidence="16" type="ORF">VitviT2T_013444</name>
</gene>
<feature type="domain" description="Bulb-type lectin" evidence="15">
    <location>
        <begin position="28"/>
        <end position="153"/>
    </location>
</feature>
<keyword evidence="6 11" id="KW-0547">Nucleotide-binding</keyword>
<feature type="transmembrane region" description="Helical" evidence="12">
    <location>
        <begin position="396"/>
        <end position="421"/>
    </location>
</feature>
<dbReference type="InterPro" id="IPR003609">
    <property type="entry name" value="Pan_app"/>
</dbReference>
<keyword evidence="17" id="KW-1185">Reference proteome</keyword>
<keyword evidence="12" id="KW-1133">Transmembrane helix</keyword>
<evidence type="ECO:0000256" key="7">
    <source>
        <dbReference type="ARBA" id="ARBA00022777"/>
    </source>
</evidence>
<dbReference type="PROSITE" id="PS50927">
    <property type="entry name" value="BULB_LECTIN"/>
    <property type="match status" value="1"/>
</dbReference>
<evidence type="ECO:0000256" key="2">
    <source>
        <dbReference type="ARBA" id="ARBA00022475"/>
    </source>
</evidence>
<evidence type="ECO:0000259" key="15">
    <source>
        <dbReference type="PROSITE" id="PS50927"/>
    </source>
</evidence>
<dbReference type="InterPro" id="IPR021820">
    <property type="entry name" value="S-locus_recpt_kinase_C"/>
</dbReference>
<evidence type="ECO:0000256" key="12">
    <source>
        <dbReference type="SAM" id="Phobius"/>
    </source>
</evidence>
<evidence type="ECO:0000256" key="3">
    <source>
        <dbReference type="ARBA" id="ARBA00022527"/>
    </source>
</evidence>
<evidence type="ECO:0000256" key="9">
    <source>
        <dbReference type="ARBA" id="ARBA00023157"/>
    </source>
</evidence>
<dbReference type="PROSITE" id="PS00108">
    <property type="entry name" value="PROTEIN_KINASE_ST"/>
    <property type="match status" value="1"/>
</dbReference>
<protein>
    <recommendedName>
        <fullName evidence="11">Receptor-like serine/threonine-protein kinase</fullName>
        <ecNumber evidence="11">2.7.11.1</ecNumber>
    </recommendedName>
</protein>
<evidence type="ECO:0000259" key="14">
    <source>
        <dbReference type="PROSITE" id="PS50011"/>
    </source>
</evidence>
<keyword evidence="10" id="KW-0325">Glycoprotein</keyword>
<dbReference type="CDD" id="cd00028">
    <property type="entry name" value="B_lectin"/>
    <property type="match status" value="1"/>
</dbReference>
<dbReference type="Pfam" id="PF01453">
    <property type="entry name" value="B_lectin"/>
    <property type="match status" value="1"/>
</dbReference>
<evidence type="ECO:0000256" key="10">
    <source>
        <dbReference type="ARBA" id="ARBA00023180"/>
    </source>
</evidence>
<keyword evidence="5 13" id="KW-0732">Signal</keyword>
<dbReference type="InterPro" id="IPR001480">
    <property type="entry name" value="Bulb-type_lectin_dom"/>
</dbReference>
<reference evidence="16 17" key="1">
    <citation type="journal article" date="2023" name="Hortic Res">
        <title>The complete reference genome for grapevine (Vitis vinifera L.) genetics and breeding.</title>
        <authorList>
            <person name="Shi X."/>
            <person name="Cao S."/>
            <person name="Wang X."/>
            <person name="Huang S."/>
            <person name="Wang Y."/>
            <person name="Liu Z."/>
            <person name="Liu W."/>
            <person name="Leng X."/>
            <person name="Peng Y."/>
            <person name="Wang N."/>
            <person name="Wang Y."/>
            <person name="Ma Z."/>
            <person name="Xu X."/>
            <person name="Zhang F."/>
            <person name="Xue H."/>
            <person name="Zhong H."/>
            <person name="Wang Y."/>
            <person name="Zhang K."/>
            <person name="Velt A."/>
            <person name="Avia K."/>
            <person name="Holtgrawe D."/>
            <person name="Grimplet J."/>
            <person name="Matus J.T."/>
            <person name="Ware D."/>
            <person name="Wu X."/>
            <person name="Wang H."/>
            <person name="Liu C."/>
            <person name="Fang Y."/>
            <person name="Rustenholz C."/>
            <person name="Cheng Z."/>
            <person name="Xiao H."/>
            <person name="Zhou Y."/>
        </authorList>
    </citation>
    <scope>NUCLEOTIDE SEQUENCE [LARGE SCALE GENOMIC DNA]</scope>
    <source>
        <strain evidence="17">cv. Pinot noir / PN40024</strain>
        <tissue evidence="16">Leaf</tissue>
    </source>
</reference>
<keyword evidence="7 11" id="KW-0418">Kinase</keyword>
<keyword evidence="4 11" id="KW-0808">Transferase</keyword>
<dbReference type="EMBL" id="CP126656">
    <property type="protein sequence ID" value="WJZ94603.1"/>
    <property type="molecule type" value="Genomic_DNA"/>
</dbReference>
<dbReference type="PROSITE" id="PS50011">
    <property type="entry name" value="PROTEIN_KINASE_DOM"/>
    <property type="match status" value="1"/>
</dbReference>
<accession>A0ABY9CGQ0</accession>
<dbReference type="InterPro" id="IPR036426">
    <property type="entry name" value="Bulb-type_lectin_dom_sf"/>
</dbReference>
<evidence type="ECO:0000256" key="11">
    <source>
        <dbReference type="PIRNR" id="PIRNR000641"/>
    </source>
</evidence>
<dbReference type="SUPFAM" id="SSF56112">
    <property type="entry name" value="Protein kinase-like (PK-like)"/>
    <property type="match status" value="1"/>
</dbReference>
<dbReference type="InterPro" id="IPR024171">
    <property type="entry name" value="SRK-like_kinase"/>
</dbReference>
<dbReference type="Pfam" id="PF00069">
    <property type="entry name" value="Pkinase"/>
    <property type="match status" value="1"/>
</dbReference>
<dbReference type="PANTHER" id="PTHR27002:SF926">
    <property type="entry name" value="OS07G0535800 PROTEIN"/>
    <property type="match status" value="1"/>
</dbReference>
<evidence type="ECO:0000313" key="17">
    <source>
        <dbReference type="Proteomes" id="UP001227230"/>
    </source>
</evidence>
<organism evidence="16 17">
    <name type="scientific">Vitis vinifera</name>
    <name type="common">Grape</name>
    <dbReference type="NCBI Taxonomy" id="29760"/>
    <lineage>
        <taxon>Eukaryota</taxon>
        <taxon>Viridiplantae</taxon>
        <taxon>Streptophyta</taxon>
        <taxon>Embryophyta</taxon>
        <taxon>Tracheophyta</taxon>
        <taxon>Spermatophyta</taxon>
        <taxon>Magnoliopsida</taxon>
        <taxon>eudicotyledons</taxon>
        <taxon>Gunneridae</taxon>
        <taxon>Pentapetalae</taxon>
        <taxon>rosids</taxon>
        <taxon>Vitales</taxon>
        <taxon>Vitaceae</taxon>
        <taxon>Viteae</taxon>
        <taxon>Vitis</taxon>
    </lineage>
</organism>
<comment type="catalytic activity">
    <reaction evidence="11">
        <text>L-seryl-[protein] + ATP = O-phospho-L-seryl-[protein] + ADP + H(+)</text>
        <dbReference type="Rhea" id="RHEA:17989"/>
        <dbReference type="Rhea" id="RHEA-COMP:9863"/>
        <dbReference type="Rhea" id="RHEA-COMP:11604"/>
        <dbReference type="ChEBI" id="CHEBI:15378"/>
        <dbReference type="ChEBI" id="CHEBI:29999"/>
        <dbReference type="ChEBI" id="CHEBI:30616"/>
        <dbReference type="ChEBI" id="CHEBI:83421"/>
        <dbReference type="ChEBI" id="CHEBI:456216"/>
        <dbReference type="EC" id="2.7.11.1"/>
    </reaction>
</comment>
<dbReference type="Gene3D" id="2.90.10.10">
    <property type="entry name" value="Bulb-type lectin domain"/>
    <property type="match status" value="1"/>
</dbReference>
<dbReference type="EC" id="2.7.11.1" evidence="11"/>
<dbReference type="InterPro" id="IPR000719">
    <property type="entry name" value="Prot_kinase_dom"/>
</dbReference>
<dbReference type="InterPro" id="IPR011009">
    <property type="entry name" value="Kinase-like_dom_sf"/>
</dbReference>
<keyword evidence="3 11" id="KW-0723">Serine/threonine-protein kinase</keyword>
<dbReference type="PANTHER" id="PTHR27002">
    <property type="entry name" value="RECEPTOR-LIKE SERINE/THREONINE-PROTEIN KINASE SD1-8"/>
    <property type="match status" value="1"/>
</dbReference>
<keyword evidence="12" id="KW-0812">Transmembrane</keyword>
<keyword evidence="8 11" id="KW-0067">ATP-binding</keyword>
<evidence type="ECO:0000313" key="16">
    <source>
        <dbReference type="EMBL" id="WJZ94603.1"/>
    </source>
</evidence>
<evidence type="ECO:0000256" key="4">
    <source>
        <dbReference type="ARBA" id="ARBA00022679"/>
    </source>
</evidence>
<proteinExistence type="inferred from homology"/>
<dbReference type="PIRSF" id="PIRSF000641">
    <property type="entry name" value="SRK"/>
    <property type="match status" value="1"/>
</dbReference>
<evidence type="ECO:0000256" key="13">
    <source>
        <dbReference type="SAM" id="SignalP"/>
    </source>
</evidence>
<dbReference type="Gene3D" id="3.30.200.20">
    <property type="entry name" value="Phosphorylase Kinase, domain 1"/>
    <property type="match status" value="1"/>
</dbReference>
<dbReference type="InterPro" id="IPR008271">
    <property type="entry name" value="Ser/Thr_kinase_AS"/>
</dbReference>
<dbReference type="Pfam" id="PF08276">
    <property type="entry name" value="PAN_2"/>
    <property type="match status" value="1"/>
</dbReference>
<keyword evidence="9" id="KW-1015">Disulfide bond</keyword>
<dbReference type="SUPFAM" id="SSF51110">
    <property type="entry name" value="alpha-D-mannose-specific plant lectins"/>
    <property type="match status" value="1"/>
</dbReference>
<comment type="subcellular location">
    <subcellularLocation>
        <location evidence="1">Cell membrane</location>
        <topology evidence="1">Single-pass type I membrane protein</topology>
    </subcellularLocation>
</comment>
<dbReference type="Gene3D" id="1.10.510.10">
    <property type="entry name" value="Transferase(Phosphotransferase) domain 1"/>
    <property type="match status" value="1"/>
</dbReference>
<evidence type="ECO:0000256" key="5">
    <source>
        <dbReference type="ARBA" id="ARBA00022729"/>
    </source>
</evidence>
<evidence type="ECO:0000256" key="8">
    <source>
        <dbReference type="ARBA" id="ARBA00022840"/>
    </source>
</evidence>
<evidence type="ECO:0000256" key="6">
    <source>
        <dbReference type="ARBA" id="ARBA00022741"/>
    </source>
</evidence>
<comment type="catalytic activity">
    <reaction evidence="11">
        <text>L-threonyl-[protein] + ATP = O-phospho-L-threonyl-[protein] + ADP + H(+)</text>
        <dbReference type="Rhea" id="RHEA:46608"/>
        <dbReference type="Rhea" id="RHEA-COMP:11060"/>
        <dbReference type="Rhea" id="RHEA-COMP:11605"/>
        <dbReference type="ChEBI" id="CHEBI:15378"/>
        <dbReference type="ChEBI" id="CHEBI:30013"/>
        <dbReference type="ChEBI" id="CHEBI:30616"/>
        <dbReference type="ChEBI" id="CHEBI:61977"/>
        <dbReference type="ChEBI" id="CHEBI:456216"/>
        <dbReference type="EC" id="2.7.11.1"/>
    </reaction>
</comment>
<name>A0ABY9CGQ0_VITVI</name>
<dbReference type="SMART" id="SM00220">
    <property type="entry name" value="S_TKc"/>
    <property type="match status" value="1"/>
</dbReference>
<keyword evidence="2" id="KW-1003">Cell membrane</keyword>
<dbReference type="Proteomes" id="UP001227230">
    <property type="component" value="Chromosome 9"/>
</dbReference>
<feature type="chain" id="PRO_5047549425" description="Receptor-like serine/threonine-protein kinase" evidence="13">
    <location>
        <begin position="25"/>
        <end position="776"/>
    </location>
</feature>
<dbReference type="Pfam" id="PF11883">
    <property type="entry name" value="DUF3403"/>
    <property type="match status" value="1"/>
</dbReference>
<dbReference type="SMART" id="SM00108">
    <property type="entry name" value="B_lectin"/>
    <property type="match status" value="1"/>
</dbReference>
<feature type="signal peptide" evidence="13">
    <location>
        <begin position="1"/>
        <end position="24"/>
    </location>
</feature>
<feature type="domain" description="Protein kinase" evidence="14">
    <location>
        <begin position="481"/>
        <end position="734"/>
    </location>
</feature>
<comment type="similarity">
    <text evidence="11">Belongs to the protein kinase superfamily. Ser/Thr protein kinase family.</text>
</comment>
<keyword evidence="12" id="KW-0472">Membrane</keyword>
<evidence type="ECO:0000256" key="1">
    <source>
        <dbReference type="ARBA" id="ARBA00004251"/>
    </source>
</evidence>